<dbReference type="Proteomes" id="UP000783686">
    <property type="component" value="Unassembled WGS sequence"/>
</dbReference>
<keyword evidence="3" id="KW-1185">Reference proteome</keyword>
<dbReference type="Proteomes" id="UP000614601">
    <property type="component" value="Unassembled WGS sequence"/>
</dbReference>
<feature type="signal peptide" evidence="1">
    <location>
        <begin position="1"/>
        <end position="20"/>
    </location>
</feature>
<comment type="caution">
    <text evidence="2">The sequence shown here is derived from an EMBL/GenBank/DDBJ whole genome shotgun (WGS) entry which is preliminary data.</text>
</comment>
<keyword evidence="1" id="KW-0732">Signal</keyword>
<dbReference type="EMBL" id="CAJFDH010000004">
    <property type="protein sequence ID" value="CAD5221405.1"/>
    <property type="molecule type" value="Genomic_DNA"/>
</dbReference>
<feature type="chain" id="PRO_5036221211" evidence="1">
    <location>
        <begin position="21"/>
        <end position="351"/>
    </location>
</feature>
<dbReference type="AlphaFoldDB" id="A0A811KZD0"/>
<protein>
    <submittedName>
        <fullName evidence="2">Uncharacterized protein</fullName>
    </submittedName>
</protein>
<reference evidence="2" key="1">
    <citation type="submission" date="2020-09" db="EMBL/GenBank/DDBJ databases">
        <authorList>
            <person name="Kikuchi T."/>
        </authorList>
    </citation>
    <scope>NUCLEOTIDE SEQUENCE</scope>
    <source>
        <strain evidence="2">SH1</strain>
    </source>
</reference>
<gene>
    <name evidence="2" type="ORF">BOKJ2_LOCUS9428</name>
</gene>
<evidence type="ECO:0000256" key="1">
    <source>
        <dbReference type="SAM" id="SignalP"/>
    </source>
</evidence>
<organism evidence="2 3">
    <name type="scientific">Bursaphelenchus okinawaensis</name>
    <dbReference type="NCBI Taxonomy" id="465554"/>
    <lineage>
        <taxon>Eukaryota</taxon>
        <taxon>Metazoa</taxon>
        <taxon>Ecdysozoa</taxon>
        <taxon>Nematoda</taxon>
        <taxon>Chromadorea</taxon>
        <taxon>Rhabditida</taxon>
        <taxon>Tylenchina</taxon>
        <taxon>Tylenchomorpha</taxon>
        <taxon>Aphelenchoidea</taxon>
        <taxon>Aphelenchoididae</taxon>
        <taxon>Bursaphelenchus</taxon>
    </lineage>
</organism>
<evidence type="ECO:0000313" key="3">
    <source>
        <dbReference type="Proteomes" id="UP000614601"/>
    </source>
</evidence>
<accession>A0A811KZD0</accession>
<dbReference type="OrthoDB" id="5803672at2759"/>
<proteinExistence type="predicted"/>
<dbReference type="EMBL" id="CAJFCW020000004">
    <property type="protein sequence ID" value="CAG9115039.1"/>
    <property type="molecule type" value="Genomic_DNA"/>
</dbReference>
<sequence length="351" mass="39759">MVQTLVFVFTTSLLLKYSDAYRVETEECKKFLNYSTPTSSEYINAQWNFARSASLTEPDWLKSLPTDDEVEELEKFIGNVYAQDSFEDFHVDEELEKYSTLRFLKGTVVQHNQVLIITEKFKPKPSENRFFGFLAIRANDFVDNWIHHSSPHFETDGAVSVQAAVLFDSTLAKTLVVSGVARDAVRGKTNSTCQPGNHVADAAHNTNNFFHKILVAIWKVCHHKRDQFIQWHGMAENNCRKSNAFLSVGANKDHKIYKHKKAFVVKLEKALDIASTNNSFAQTPRTDNACKLVAATNVFGRIVNGVKIGKECHQKAVDTDITGQFLHIEQKIVSRCNLTLWQGGLDDVLNR</sequence>
<name>A0A811KZD0_9BILA</name>
<evidence type="ECO:0000313" key="2">
    <source>
        <dbReference type="EMBL" id="CAD5221405.1"/>
    </source>
</evidence>